<organism evidence="2 3">
    <name type="scientific">Niastella soli</name>
    <dbReference type="NCBI Taxonomy" id="2821487"/>
    <lineage>
        <taxon>Bacteria</taxon>
        <taxon>Pseudomonadati</taxon>
        <taxon>Bacteroidota</taxon>
        <taxon>Chitinophagia</taxon>
        <taxon>Chitinophagales</taxon>
        <taxon>Chitinophagaceae</taxon>
        <taxon>Niastella</taxon>
    </lineage>
</organism>
<evidence type="ECO:0000313" key="3">
    <source>
        <dbReference type="Proteomes" id="UP000677244"/>
    </source>
</evidence>
<evidence type="ECO:0000313" key="2">
    <source>
        <dbReference type="EMBL" id="MBO9199382.1"/>
    </source>
</evidence>
<dbReference type="InterPro" id="IPR035940">
    <property type="entry name" value="CAP_sf"/>
</dbReference>
<dbReference type="InterPro" id="IPR014044">
    <property type="entry name" value="CAP_dom"/>
</dbReference>
<dbReference type="Pfam" id="PF00188">
    <property type="entry name" value="CAP"/>
    <property type="match status" value="1"/>
</dbReference>
<dbReference type="CDD" id="cd05379">
    <property type="entry name" value="CAP_bacterial"/>
    <property type="match status" value="1"/>
</dbReference>
<accession>A0ABS3YNC4</accession>
<feature type="domain" description="SCP" evidence="1">
    <location>
        <begin position="62"/>
        <end position="176"/>
    </location>
</feature>
<gene>
    <name evidence="2" type="ORF">J7I42_03830</name>
</gene>
<dbReference type="SUPFAM" id="SSF55797">
    <property type="entry name" value="PR-1-like"/>
    <property type="match status" value="1"/>
</dbReference>
<dbReference type="PANTHER" id="PTHR31157:SF1">
    <property type="entry name" value="SCP DOMAIN-CONTAINING PROTEIN"/>
    <property type="match status" value="1"/>
</dbReference>
<protein>
    <submittedName>
        <fullName evidence="2">CAP domain-containing protein</fullName>
    </submittedName>
</protein>
<proteinExistence type="predicted"/>
<dbReference type="EMBL" id="JAGHKO010000001">
    <property type="protein sequence ID" value="MBO9199382.1"/>
    <property type="molecule type" value="Genomic_DNA"/>
</dbReference>
<evidence type="ECO:0000259" key="1">
    <source>
        <dbReference type="Pfam" id="PF00188"/>
    </source>
</evidence>
<comment type="caution">
    <text evidence="2">The sequence shown here is derived from an EMBL/GenBank/DDBJ whole genome shotgun (WGS) entry which is preliminary data.</text>
</comment>
<dbReference type="Proteomes" id="UP000677244">
    <property type="component" value="Unassembled WGS sequence"/>
</dbReference>
<sequence length="179" mass="19836">MKLADERTINPISMKNVFFLSLAFMSSVAMEASPVTHPRPDKVSPVVTKAPNEYASMADDVLKYVNEYRRKKRLPALAMNSAMIAEAIKHSENMAARRTSFGHNGFQGRWNRISSALNGVSEIAENVAMGSTTARQVVDRWLKSPVHKENIEGNYNITGIGIAADKKGVLYFTQIFATN</sequence>
<dbReference type="RefSeq" id="WP_209137448.1">
    <property type="nucleotide sequence ID" value="NZ_JAGHKO010000001.1"/>
</dbReference>
<reference evidence="2 3" key="1">
    <citation type="submission" date="2021-03" db="EMBL/GenBank/DDBJ databases">
        <title>Assistant Professor.</title>
        <authorList>
            <person name="Huq M.A."/>
        </authorList>
    </citation>
    <scope>NUCLEOTIDE SEQUENCE [LARGE SCALE GENOMIC DNA]</scope>
    <source>
        <strain evidence="2 3">MAH-29</strain>
    </source>
</reference>
<name>A0ABS3YNC4_9BACT</name>
<dbReference type="PANTHER" id="PTHR31157">
    <property type="entry name" value="SCP DOMAIN-CONTAINING PROTEIN"/>
    <property type="match status" value="1"/>
</dbReference>
<dbReference type="Gene3D" id="3.40.33.10">
    <property type="entry name" value="CAP"/>
    <property type="match status" value="1"/>
</dbReference>
<keyword evidence="3" id="KW-1185">Reference proteome</keyword>